<evidence type="ECO:0000313" key="1">
    <source>
        <dbReference type="EMBL" id="SVD77580.1"/>
    </source>
</evidence>
<feature type="non-terminal residue" evidence="1">
    <location>
        <position position="1"/>
    </location>
</feature>
<dbReference type="EMBL" id="UINC01172485">
    <property type="protein sequence ID" value="SVD77580.1"/>
    <property type="molecule type" value="Genomic_DNA"/>
</dbReference>
<reference evidence="1" key="1">
    <citation type="submission" date="2018-05" db="EMBL/GenBank/DDBJ databases">
        <authorList>
            <person name="Lanie J.A."/>
            <person name="Ng W.-L."/>
            <person name="Kazmierczak K.M."/>
            <person name="Andrzejewski T.M."/>
            <person name="Davidsen T.M."/>
            <person name="Wayne K.J."/>
            <person name="Tettelin H."/>
            <person name="Glass J.I."/>
            <person name="Rusch D."/>
            <person name="Podicherti R."/>
            <person name="Tsui H.-C.T."/>
            <person name="Winkler M.E."/>
        </authorList>
    </citation>
    <scope>NUCLEOTIDE SEQUENCE</scope>
</reference>
<protein>
    <submittedName>
        <fullName evidence="1">Uncharacterized protein</fullName>
    </submittedName>
</protein>
<proteinExistence type="predicted"/>
<sequence length="67" mass="7704">HWLLWLLMHLTLPSLWSKCPLRLVAACSLVKCITILSCSVLPRVTHCGRQRLNSFIHVVWIMSTGTY</sequence>
<dbReference type="AlphaFoldDB" id="A0A382Y377"/>
<organism evidence="1">
    <name type="scientific">marine metagenome</name>
    <dbReference type="NCBI Taxonomy" id="408172"/>
    <lineage>
        <taxon>unclassified sequences</taxon>
        <taxon>metagenomes</taxon>
        <taxon>ecological metagenomes</taxon>
    </lineage>
</organism>
<name>A0A382Y377_9ZZZZ</name>
<feature type="non-terminal residue" evidence="1">
    <location>
        <position position="67"/>
    </location>
</feature>
<accession>A0A382Y377</accession>
<gene>
    <name evidence="1" type="ORF">METZ01_LOCUS430434</name>
</gene>